<dbReference type="Proteomes" id="UP000245391">
    <property type="component" value="Unassembled WGS sequence"/>
</dbReference>
<organism evidence="1 2">
    <name type="scientific">Pedobacter paludis</name>
    <dbReference type="NCBI Taxonomy" id="2203212"/>
    <lineage>
        <taxon>Bacteria</taxon>
        <taxon>Pseudomonadati</taxon>
        <taxon>Bacteroidota</taxon>
        <taxon>Sphingobacteriia</taxon>
        <taxon>Sphingobacteriales</taxon>
        <taxon>Sphingobacteriaceae</taxon>
        <taxon>Pedobacter</taxon>
    </lineage>
</organism>
<protein>
    <submittedName>
        <fullName evidence="1">Uncharacterized protein</fullName>
    </submittedName>
</protein>
<accession>A0A317EYS7</accession>
<reference evidence="2" key="1">
    <citation type="submission" date="2018-05" db="EMBL/GenBank/DDBJ databases">
        <title>Pedobacter paludis sp. nov., isolated from wetland soil.</title>
        <authorList>
            <person name="Zhang Y."/>
        </authorList>
    </citation>
    <scope>NUCLEOTIDE SEQUENCE [LARGE SCALE GENOMIC DNA]</scope>
    <source>
        <strain evidence="2">R-8</strain>
    </source>
</reference>
<evidence type="ECO:0000313" key="1">
    <source>
        <dbReference type="EMBL" id="PWS31994.1"/>
    </source>
</evidence>
<name>A0A317EYS7_9SPHI</name>
<evidence type="ECO:0000313" key="2">
    <source>
        <dbReference type="Proteomes" id="UP000245391"/>
    </source>
</evidence>
<keyword evidence="2" id="KW-1185">Reference proteome</keyword>
<gene>
    <name evidence="1" type="ORF">DF947_09415</name>
</gene>
<comment type="caution">
    <text evidence="1">The sequence shown here is derived from an EMBL/GenBank/DDBJ whole genome shotgun (WGS) entry which is preliminary data.</text>
</comment>
<sequence length="65" mass="7327">MQKWYKNTSIEKLEAQIYLGLFYFIFLKSNVCGSQVGFSAAFPFADCFQGRLLGKESASDQSGLF</sequence>
<dbReference type="EMBL" id="QGNY01000003">
    <property type="protein sequence ID" value="PWS31994.1"/>
    <property type="molecule type" value="Genomic_DNA"/>
</dbReference>
<proteinExistence type="predicted"/>
<dbReference type="AlphaFoldDB" id="A0A317EYS7"/>